<evidence type="ECO:0000313" key="1">
    <source>
        <dbReference type="EMBL" id="JAR89212.1"/>
    </source>
</evidence>
<dbReference type="EMBL" id="GEGO01006192">
    <property type="protein sequence ID" value="JAR89212.1"/>
    <property type="molecule type" value="Transcribed_RNA"/>
</dbReference>
<reference evidence="1" key="1">
    <citation type="journal article" date="2018" name="PLoS Negl. Trop. Dis.">
        <title>Sialome diversity of ticks revealed by RNAseq of single tick salivary glands.</title>
        <authorList>
            <person name="Perner J."/>
            <person name="Kropackova S."/>
            <person name="Kopacek P."/>
            <person name="Ribeiro J.M."/>
        </authorList>
    </citation>
    <scope>NUCLEOTIDE SEQUENCE</scope>
    <source>
        <strain evidence="1">Siblings of single egg batch collected in Ceske Budejovice</strain>
        <tissue evidence="1">Salivary glands</tissue>
    </source>
</reference>
<organism evidence="1">
    <name type="scientific">Ixodes ricinus</name>
    <name type="common">Common tick</name>
    <name type="synonym">Acarus ricinus</name>
    <dbReference type="NCBI Taxonomy" id="34613"/>
    <lineage>
        <taxon>Eukaryota</taxon>
        <taxon>Metazoa</taxon>
        <taxon>Ecdysozoa</taxon>
        <taxon>Arthropoda</taxon>
        <taxon>Chelicerata</taxon>
        <taxon>Arachnida</taxon>
        <taxon>Acari</taxon>
        <taxon>Parasitiformes</taxon>
        <taxon>Ixodida</taxon>
        <taxon>Ixodoidea</taxon>
        <taxon>Ixodidae</taxon>
        <taxon>Ixodinae</taxon>
        <taxon>Ixodes</taxon>
    </lineage>
</organism>
<sequence length="127" mass="14668">MLLMLMRLVRLARPLSARNFLPLSWSCKDPLSTVLYLCFCGFAFDVFSPLLKVSTQFFLCVLRTLSVLSPTVRNKAGKCLANQAFLLNIHRKRRRERTSNGPRRDFAYSDNCSPRVNPHRILSHLQK</sequence>
<accession>A0A147BFK8</accession>
<protein>
    <submittedName>
        <fullName evidence="1">Uncharacterized protein</fullName>
    </submittedName>
</protein>
<name>A0A147BFK8_IXORI</name>
<proteinExistence type="predicted"/>
<dbReference type="AlphaFoldDB" id="A0A147BFK8"/>